<protein>
    <submittedName>
        <fullName evidence="2">Uncharacterized protein</fullName>
    </submittedName>
</protein>
<name>A0A9E1M0R5_9FIRM</name>
<keyword evidence="1" id="KW-0472">Membrane</keyword>
<dbReference type="Proteomes" id="UP000811365">
    <property type="component" value="Unassembled WGS sequence"/>
</dbReference>
<accession>A0A9E1M0R5</accession>
<evidence type="ECO:0000313" key="3">
    <source>
        <dbReference type="Proteomes" id="UP000811365"/>
    </source>
</evidence>
<evidence type="ECO:0000256" key="1">
    <source>
        <dbReference type="SAM" id="Phobius"/>
    </source>
</evidence>
<comment type="caution">
    <text evidence="2">The sequence shown here is derived from an EMBL/GenBank/DDBJ whole genome shotgun (WGS) entry which is preliminary data.</text>
</comment>
<keyword evidence="1" id="KW-1133">Transmembrane helix</keyword>
<keyword evidence="1" id="KW-0812">Transmembrane</keyword>
<evidence type="ECO:0000313" key="2">
    <source>
        <dbReference type="EMBL" id="MBS6622022.1"/>
    </source>
</evidence>
<gene>
    <name evidence="2" type="ORF">KH315_07670</name>
</gene>
<dbReference type="EMBL" id="JAGZYH010000024">
    <property type="protein sequence ID" value="MBS6622022.1"/>
    <property type="molecule type" value="Genomic_DNA"/>
</dbReference>
<sequence length="80" mass="9042">MSLVGLAHFIELTALAVTFILLVRYWWRKCRLSLSDCIIDPSTIVLIGVVAFVVVSAVYATCAIFMYMVFPDYTYWLIGA</sequence>
<feature type="transmembrane region" description="Helical" evidence="1">
    <location>
        <begin position="6"/>
        <end position="23"/>
    </location>
</feature>
<organism evidence="2 3">
    <name type="scientific">Faecalibacterium prausnitzii</name>
    <dbReference type="NCBI Taxonomy" id="853"/>
    <lineage>
        <taxon>Bacteria</taxon>
        <taxon>Bacillati</taxon>
        <taxon>Bacillota</taxon>
        <taxon>Clostridia</taxon>
        <taxon>Eubacteriales</taxon>
        <taxon>Oscillospiraceae</taxon>
        <taxon>Faecalibacterium</taxon>
    </lineage>
</organism>
<reference evidence="2" key="1">
    <citation type="submission" date="2021-02" db="EMBL/GenBank/DDBJ databases">
        <title>Infant gut strain persistence is associated with maternal origin, phylogeny, and functional potential including surface adhesion and iron acquisition.</title>
        <authorList>
            <person name="Lou Y.C."/>
        </authorList>
    </citation>
    <scope>NUCLEOTIDE SEQUENCE</scope>
    <source>
        <strain evidence="2">L2_039_000G1_dasL2_039_000G1_maxbin2.maxbin.077</strain>
    </source>
</reference>
<feature type="transmembrane region" description="Helical" evidence="1">
    <location>
        <begin position="44"/>
        <end position="70"/>
    </location>
</feature>
<proteinExistence type="predicted"/>
<dbReference type="AlphaFoldDB" id="A0A9E1M0R5"/>